<dbReference type="PROSITE" id="PS50097">
    <property type="entry name" value="BTB"/>
    <property type="match status" value="1"/>
</dbReference>
<sequence>MDTENPRKRSRIEVHSEIRGESAPAIRDKNYYLADGDCVIRIGNILFKVHRFLLVRDSSAFADMFSMPEGSATQNMATDEDPIVLHDTIDEFRALCWIIYALPMVYVNQMDALKVEIAKITCLYLIAHKYHFESHEQFARKVIIAHCSDIKDASPDIRTHFTECFPNHLESLLRIACLTESGSNDSSLSSILQDIWVFRMYDTKRFQNPSQTLSLAQSLGLRRFLGRLYYFLLRCTWGHNPSIEGSTAYLRTDLNLPLEQRIAVYEGYWSLQQYWSNFLNAPPKTFQCPVLRRHACDRVWKGYFSMHRGDFNQRIFDPLAFLGQMETQVIKFNERQYGVLSIDCVITYLRQKRKELEDTLADHFLPQNL</sequence>
<keyword evidence="3" id="KW-1185">Reference proteome</keyword>
<dbReference type="Gene3D" id="3.30.710.10">
    <property type="entry name" value="Potassium Channel Kv1.1, Chain A"/>
    <property type="match status" value="1"/>
</dbReference>
<accession>A0A9P6D2G7</accession>
<reference evidence="2" key="1">
    <citation type="submission" date="2020-11" db="EMBL/GenBank/DDBJ databases">
        <authorList>
            <consortium name="DOE Joint Genome Institute"/>
            <person name="Ahrendt S."/>
            <person name="Riley R."/>
            <person name="Andreopoulos W."/>
            <person name="Labutti K."/>
            <person name="Pangilinan J."/>
            <person name="Ruiz-Duenas F.J."/>
            <person name="Barrasa J.M."/>
            <person name="Sanchez-Garcia M."/>
            <person name="Camarero S."/>
            <person name="Miyauchi S."/>
            <person name="Serrano A."/>
            <person name="Linde D."/>
            <person name="Babiker R."/>
            <person name="Drula E."/>
            <person name="Ayuso-Fernandez I."/>
            <person name="Pacheco R."/>
            <person name="Padilla G."/>
            <person name="Ferreira P."/>
            <person name="Barriuso J."/>
            <person name="Kellner H."/>
            <person name="Castanera R."/>
            <person name="Alfaro M."/>
            <person name="Ramirez L."/>
            <person name="Pisabarro A.G."/>
            <person name="Kuo A."/>
            <person name="Tritt A."/>
            <person name="Lipzen A."/>
            <person name="He G."/>
            <person name="Yan M."/>
            <person name="Ng V."/>
            <person name="Cullen D."/>
            <person name="Martin F."/>
            <person name="Rosso M.-N."/>
            <person name="Henrissat B."/>
            <person name="Hibbett D."/>
            <person name="Martinez A.T."/>
            <person name="Grigoriev I.V."/>
        </authorList>
    </citation>
    <scope>NUCLEOTIDE SEQUENCE</scope>
    <source>
        <strain evidence="2">CIRM-BRFM 674</strain>
    </source>
</reference>
<dbReference type="SUPFAM" id="SSF54695">
    <property type="entry name" value="POZ domain"/>
    <property type="match status" value="1"/>
</dbReference>
<protein>
    <recommendedName>
        <fullName evidence="1">BTB domain-containing protein</fullName>
    </recommendedName>
</protein>
<dbReference type="AlphaFoldDB" id="A0A9P6D2G7"/>
<gene>
    <name evidence="2" type="ORF">BDN70DRAFT_563680</name>
</gene>
<dbReference type="EMBL" id="MU155183">
    <property type="protein sequence ID" value="KAF9481105.1"/>
    <property type="molecule type" value="Genomic_DNA"/>
</dbReference>
<dbReference type="InterPro" id="IPR000210">
    <property type="entry name" value="BTB/POZ_dom"/>
</dbReference>
<comment type="caution">
    <text evidence="2">The sequence shown here is derived from an EMBL/GenBank/DDBJ whole genome shotgun (WGS) entry which is preliminary data.</text>
</comment>
<name>A0A9P6D2G7_9AGAR</name>
<dbReference type="OrthoDB" id="3157337at2759"/>
<organism evidence="2 3">
    <name type="scientific">Pholiota conissans</name>
    <dbReference type="NCBI Taxonomy" id="109636"/>
    <lineage>
        <taxon>Eukaryota</taxon>
        <taxon>Fungi</taxon>
        <taxon>Dikarya</taxon>
        <taxon>Basidiomycota</taxon>
        <taxon>Agaricomycotina</taxon>
        <taxon>Agaricomycetes</taxon>
        <taxon>Agaricomycetidae</taxon>
        <taxon>Agaricales</taxon>
        <taxon>Agaricineae</taxon>
        <taxon>Strophariaceae</taxon>
        <taxon>Pholiota</taxon>
    </lineage>
</organism>
<proteinExistence type="predicted"/>
<evidence type="ECO:0000313" key="3">
    <source>
        <dbReference type="Proteomes" id="UP000807469"/>
    </source>
</evidence>
<evidence type="ECO:0000259" key="1">
    <source>
        <dbReference type="PROSITE" id="PS50097"/>
    </source>
</evidence>
<dbReference type="InterPro" id="IPR011333">
    <property type="entry name" value="SKP1/BTB/POZ_sf"/>
</dbReference>
<evidence type="ECO:0000313" key="2">
    <source>
        <dbReference type="EMBL" id="KAF9481105.1"/>
    </source>
</evidence>
<feature type="domain" description="BTB" evidence="1">
    <location>
        <begin position="36"/>
        <end position="100"/>
    </location>
</feature>
<dbReference type="Proteomes" id="UP000807469">
    <property type="component" value="Unassembled WGS sequence"/>
</dbReference>